<organism evidence="2 3">
    <name type="scientific">Microbacterium candidum</name>
    <dbReference type="NCBI Taxonomy" id="3041922"/>
    <lineage>
        <taxon>Bacteria</taxon>
        <taxon>Bacillati</taxon>
        <taxon>Actinomycetota</taxon>
        <taxon>Actinomycetes</taxon>
        <taxon>Micrococcales</taxon>
        <taxon>Microbacteriaceae</taxon>
        <taxon>Microbacterium</taxon>
    </lineage>
</organism>
<evidence type="ECO:0000313" key="2">
    <source>
        <dbReference type="EMBL" id="MDL9980970.1"/>
    </source>
</evidence>
<reference evidence="2 3" key="1">
    <citation type="submission" date="2023-06" db="EMBL/GenBank/DDBJ databases">
        <title>Microbacterium sp. nov., isolated from a waste landfill.</title>
        <authorList>
            <person name="Wen W."/>
        </authorList>
    </citation>
    <scope>NUCLEOTIDE SEQUENCE [LARGE SCALE GENOMIC DNA]</scope>
    <source>
        <strain evidence="2 3">ASV49</strain>
    </source>
</reference>
<dbReference type="GO" id="GO:0016787">
    <property type="term" value="F:hydrolase activity"/>
    <property type="evidence" value="ECO:0007669"/>
    <property type="project" value="UniProtKB-KW"/>
</dbReference>
<dbReference type="RefSeq" id="WP_286289952.1">
    <property type="nucleotide sequence ID" value="NZ_JASXSZ010000006.1"/>
</dbReference>
<protein>
    <submittedName>
        <fullName evidence="2">Serine hydrolase</fullName>
    </submittedName>
</protein>
<evidence type="ECO:0000313" key="3">
    <source>
        <dbReference type="Proteomes" id="UP001235064"/>
    </source>
</evidence>
<dbReference type="Proteomes" id="UP001235064">
    <property type="component" value="Unassembled WGS sequence"/>
</dbReference>
<evidence type="ECO:0000259" key="1">
    <source>
        <dbReference type="Pfam" id="PF13354"/>
    </source>
</evidence>
<sequence>MTAIGTDAGTMTDPAIAEIFADAGADGFLHAREIGVDGDAEVDCGADEPVVLASVFKILVLTAFVRAVAAGQLDPTERTTVTARYRTGGIGTAGFSDDVQASWRDLAQNMMTMSDNAATDVVYHRLGADAVDRVIADLGLQNTRLIGCCEDLFASVVADLDGEDGDDLDELLGAAGPERLLGIGALDPARTSASTPRDITTLLTALWTDTAAPAEACAQARAIMAQQIWPHRLTSGFPSGVQIAAKTGTLPTWRNEAGVVTYPDGRQYAVAVFTRAHTLAERQPRVDAAIGQAGYAAVERLRAAAS</sequence>
<feature type="domain" description="Beta-lactamase class A catalytic" evidence="1">
    <location>
        <begin position="37"/>
        <end position="274"/>
    </location>
</feature>
<dbReference type="PANTHER" id="PTHR35333">
    <property type="entry name" value="BETA-LACTAMASE"/>
    <property type="match status" value="1"/>
</dbReference>
<dbReference type="InterPro" id="IPR045155">
    <property type="entry name" value="Beta-lactam_cat"/>
</dbReference>
<comment type="caution">
    <text evidence="2">The sequence shown here is derived from an EMBL/GenBank/DDBJ whole genome shotgun (WGS) entry which is preliminary data.</text>
</comment>
<name>A0ABT7N2S8_9MICO</name>
<dbReference type="InterPro" id="IPR012338">
    <property type="entry name" value="Beta-lactam/transpept-like"/>
</dbReference>
<proteinExistence type="predicted"/>
<dbReference type="PANTHER" id="PTHR35333:SF3">
    <property type="entry name" value="BETA-LACTAMASE-TYPE TRANSPEPTIDASE FOLD CONTAINING PROTEIN"/>
    <property type="match status" value="1"/>
</dbReference>
<keyword evidence="2" id="KW-0378">Hydrolase</keyword>
<dbReference type="SUPFAM" id="SSF56601">
    <property type="entry name" value="beta-lactamase/transpeptidase-like"/>
    <property type="match status" value="1"/>
</dbReference>
<gene>
    <name evidence="2" type="ORF">QSV35_16660</name>
</gene>
<accession>A0ABT7N2S8</accession>
<dbReference type="EMBL" id="JASXSZ010000006">
    <property type="protein sequence ID" value="MDL9980970.1"/>
    <property type="molecule type" value="Genomic_DNA"/>
</dbReference>
<dbReference type="Pfam" id="PF13354">
    <property type="entry name" value="Beta-lactamase2"/>
    <property type="match status" value="1"/>
</dbReference>
<dbReference type="InterPro" id="IPR000871">
    <property type="entry name" value="Beta-lactam_class-A"/>
</dbReference>
<keyword evidence="3" id="KW-1185">Reference proteome</keyword>
<dbReference type="Gene3D" id="3.40.710.10">
    <property type="entry name" value="DD-peptidase/beta-lactamase superfamily"/>
    <property type="match status" value="1"/>
</dbReference>